<feature type="transmembrane region" description="Helical" evidence="7">
    <location>
        <begin position="303"/>
        <end position="320"/>
    </location>
</feature>
<accession>A0ABR1S3K8</accession>
<protein>
    <recommendedName>
        <fullName evidence="10">Major facilitator superfamily (MFS) profile domain-containing protein</fullName>
    </recommendedName>
</protein>
<keyword evidence="5 7" id="KW-0472">Membrane</keyword>
<dbReference type="Pfam" id="PF07690">
    <property type="entry name" value="MFS_1"/>
    <property type="match status" value="2"/>
</dbReference>
<proteinExistence type="predicted"/>
<evidence type="ECO:0000256" key="3">
    <source>
        <dbReference type="ARBA" id="ARBA00022692"/>
    </source>
</evidence>
<evidence type="ECO:0008006" key="10">
    <source>
        <dbReference type="Google" id="ProtNLM"/>
    </source>
</evidence>
<evidence type="ECO:0000256" key="1">
    <source>
        <dbReference type="ARBA" id="ARBA00004141"/>
    </source>
</evidence>
<feature type="transmembrane region" description="Helical" evidence="7">
    <location>
        <begin position="183"/>
        <end position="208"/>
    </location>
</feature>
<feature type="transmembrane region" description="Helical" evidence="7">
    <location>
        <begin position="392"/>
        <end position="414"/>
    </location>
</feature>
<evidence type="ECO:0000256" key="6">
    <source>
        <dbReference type="SAM" id="MobiDB-lite"/>
    </source>
</evidence>
<evidence type="ECO:0000313" key="9">
    <source>
        <dbReference type="Proteomes" id="UP001396898"/>
    </source>
</evidence>
<dbReference type="InterPro" id="IPR011701">
    <property type="entry name" value="MFS"/>
</dbReference>
<evidence type="ECO:0000313" key="8">
    <source>
        <dbReference type="EMBL" id="KAK8026381.1"/>
    </source>
</evidence>
<evidence type="ECO:0000256" key="7">
    <source>
        <dbReference type="SAM" id="Phobius"/>
    </source>
</evidence>
<feature type="region of interest" description="Disordered" evidence="6">
    <location>
        <begin position="19"/>
        <end position="71"/>
    </location>
</feature>
<dbReference type="SUPFAM" id="SSF103473">
    <property type="entry name" value="MFS general substrate transporter"/>
    <property type="match status" value="1"/>
</dbReference>
<gene>
    <name evidence="8" type="ORF">PG991_003437</name>
</gene>
<keyword evidence="4 7" id="KW-1133">Transmembrane helix</keyword>
<keyword evidence="2" id="KW-0813">Transport</keyword>
<feature type="transmembrane region" description="Helical" evidence="7">
    <location>
        <begin position="157"/>
        <end position="177"/>
    </location>
</feature>
<keyword evidence="9" id="KW-1185">Reference proteome</keyword>
<feature type="transmembrane region" description="Helical" evidence="7">
    <location>
        <begin position="90"/>
        <end position="108"/>
    </location>
</feature>
<dbReference type="PANTHER" id="PTHR43791:SF52">
    <property type="entry name" value="TRANSPORTER, PUTATIVE (AFU_ORTHOLOGUE AFUA_1G11820)-RELATED"/>
    <property type="match status" value="1"/>
</dbReference>
<evidence type="ECO:0000256" key="2">
    <source>
        <dbReference type="ARBA" id="ARBA00022448"/>
    </source>
</evidence>
<dbReference type="EMBL" id="JAQQWI010000007">
    <property type="protein sequence ID" value="KAK8026381.1"/>
    <property type="molecule type" value="Genomic_DNA"/>
</dbReference>
<feature type="transmembrane region" description="Helical" evidence="7">
    <location>
        <begin position="266"/>
        <end position="291"/>
    </location>
</feature>
<feature type="transmembrane region" description="Helical" evidence="7">
    <location>
        <begin position="332"/>
        <end position="353"/>
    </location>
</feature>
<feature type="transmembrane region" description="Helical" evidence="7">
    <location>
        <begin position="426"/>
        <end position="447"/>
    </location>
</feature>
<dbReference type="Proteomes" id="UP001396898">
    <property type="component" value="Unassembled WGS sequence"/>
</dbReference>
<evidence type="ECO:0000256" key="5">
    <source>
        <dbReference type="ARBA" id="ARBA00023136"/>
    </source>
</evidence>
<dbReference type="InterPro" id="IPR036259">
    <property type="entry name" value="MFS_trans_sf"/>
</dbReference>
<evidence type="ECO:0000256" key="4">
    <source>
        <dbReference type="ARBA" id="ARBA00022989"/>
    </source>
</evidence>
<name>A0ABR1S3K8_9PEZI</name>
<sequence>MSAFFASMGGVAGGPAAYVPAGPSRSGDHTHPHDTTATTENTVIHHHVDNDSTEKGSLPSPASSIENVEQQHDIDPDAERRLLRKLDCTVYPILFIVYMMSFLDRINISNAKIQGMAADLDLDEGNRFNIALFIYFVPYILLEVPSNMVIRKVRPSWYLSGLMACWGIINMCMGFVHNYQGLIVLRFFLGAFEAGVMPGIIYLTSMYYKRHEFQTRMSFFFCSTLIGGAVGGDLLRRRLAADGAEEAQMETLNAQAWRLILRDWKIWLGALVYMGVGVTGYATTFFMPTILLEFGWKALEAQIRTIPVYLVSALGMLLVARVSDKLKHRSGFILGGSAIATVGYAMLLCQSTLHRDAKFAAVFLVSLGGYVAAPMSLAWLANNMSGHWKRAFGSGTQVMLGNIAGIVASNIFLVSEAPRYPTGYGVALGMTWLGVLATVAMAVGMWLENRRRDRGGRDDRLLLPEAELRNLGDDHPSFRFTL</sequence>
<feature type="transmembrane region" description="Helical" evidence="7">
    <location>
        <begin position="359"/>
        <end position="380"/>
    </location>
</feature>
<keyword evidence="3 7" id="KW-0812">Transmembrane</keyword>
<feature type="transmembrane region" description="Helical" evidence="7">
    <location>
        <begin position="128"/>
        <end position="145"/>
    </location>
</feature>
<reference evidence="8 9" key="1">
    <citation type="submission" date="2023-01" db="EMBL/GenBank/DDBJ databases">
        <title>Analysis of 21 Apiospora genomes using comparative genomics revels a genus with tremendous synthesis potential of carbohydrate active enzymes and secondary metabolites.</title>
        <authorList>
            <person name="Sorensen T."/>
        </authorList>
    </citation>
    <scope>NUCLEOTIDE SEQUENCE [LARGE SCALE GENOMIC DNA]</scope>
    <source>
        <strain evidence="8 9">CBS 20057</strain>
    </source>
</reference>
<dbReference type="PANTHER" id="PTHR43791">
    <property type="entry name" value="PERMEASE-RELATED"/>
    <property type="match status" value="1"/>
</dbReference>
<dbReference type="Gene3D" id="1.20.1250.20">
    <property type="entry name" value="MFS general substrate transporter like domains"/>
    <property type="match status" value="2"/>
</dbReference>
<comment type="subcellular location">
    <subcellularLocation>
        <location evidence="1">Membrane</location>
        <topology evidence="1">Multi-pass membrane protein</topology>
    </subcellularLocation>
</comment>
<organism evidence="8 9">
    <name type="scientific">Apiospora marii</name>
    <dbReference type="NCBI Taxonomy" id="335849"/>
    <lineage>
        <taxon>Eukaryota</taxon>
        <taxon>Fungi</taxon>
        <taxon>Dikarya</taxon>
        <taxon>Ascomycota</taxon>
        <taxon>Pezizomycotina</taxon>
        <taxon>Sordariomycetes</taxon>
        <taxon>Xylariomycetidae</taxon>
        <taxon>Amphisphaeriales</taxon>
        <taxon>Apiosporaceae</taxon>
        <taxon>Apiospora</taxon>
    </lineage>
</organism>
<comment type="caution">
    <text evidence="8">The sequence shown here is derived from an EMBL/GenBank/DDBJ whole genome shotgun (WGS) entry which is preliminary data.</text>
</comment>